<proteinExistence type="inferred from homology"/>
<feature type="transmembrane region" description="Helical" evidence="7">
    <location>
        <begin position="444"/>
        <end position="464"/>
    </location>
</feature>
<feature type="transmembrane region" description="Helical" evidence="7">
    <location>
        <begin position="289"/>
        <end position="307"/>
    </location>
</feature>
<feature type="transmembrane region" description="Helical" evidence="7">
    <location>
        <begin position="172"/>
        <end position="196"/>
    </location>
</feature>
<protein>
    <submittedName>
        <fullName evidence="8">Uncharacterized protein</fullName>
    </submittedName>
</protein>
<dbReference type="PANTHER" id="PTHR30250">
    <property type="entry name" value="PST FAMILY PREDICTED COLANIC ACID TRANSPORTER"/>
    <property type="match status" value="1"/>
</dbReference>
<comment type="similarity">
    <text evidence="2">Belongs to the polysaccharide synthase family.</text>
</comment>
<dbReference type="AlphaFoldDB" id="A0A0F5IUH0"/>
<dbReference type="PATRIC" id="fig|927665.4.peg.4278"/>
<dbReference type="Proteomes" id="UP000033047">
    <property type="component" value="Unassembled WGS sequence"/>
</dbReference>
<comment type="subcellular location">
    <subcellularLocation>
        <location evidence="1">Cell membrane</location>
        <topology evidence="1">Multi-pass membrane protein</topology>
    </subcellularLocation>
</comment>
<dbReference type="STRING" id="927665.HMPREF1535_04164"/>
<reference evidence="8 9" key="1">
    <citation type="submission" date="2013-04" db="EMBL/GenBank/DDBJ databases">
        <title>The Genome Sequence of Parabacteroides goldsteinii DSM 19448.</title>
        <authorList>
            <consortium name="The Broad Institute Genomics Platform"/>
            <person name="Earl A."/>
            <person name="Ward D."/>
            <person name="Feldgarden M."/>
            <person name="Gevers D."/>
            <person name="Martens E."/>
            <person name="Sakamoto M."/>
            <person name="Benno Y."/>
            <person name="Song Y."/>
            <person name="Liu C."/>
            <person name="Lee J."/>
            <person name="Bolanos M."/>
            <person name="Vaisanen M.L."/>
            <person name="Finegold S.M."/>
            <person name="Walker B."/>
            <person name="Young S."/>
            <person name="Zeng Q."/>
            <person name="Gargeya S."/>
            <person name="Fitzgerald M."/>
            <person name="Haas B."/>
            <person name="Abouelleil A."/>
            <person name="Allen A.W."/>
            <person name="Alvarado L."/>
            <person name="Arachchi H.M."/>
            <person name="Berlin A.M."/>
            <person name="Chapman S.B."/>
            <person name="Gainer-Dewar J."/>
            <person name="Goldberg J."/>
            <person name="Griggs A."/>
            <person name="Gujja S."/>
            <person name="Hansen M."/>
            <person name="Howarth C."/>
            <person name="Imamovic A."/>
            <person name="Ireland A."/>
            <person name="Larimer J."/>
            <person name="McCowan C."/>
            <person name="Murphy C."/>
            <person name="Pearson M."/>
            <person name="Poon T.W."/>
            <person name="Priest M."/>
            <person name="Roberts A."/>
            <person name="Saif S."/>
            <person name="Shea T."/>
            <person name="Sisk P."/>
            <person name="Sykes S."/>
            <person name="Wortman J."/>
            <person name="Nusbaum C."/>
            <person name="Birren B."/>
        </authorList>
    </citation>
    <scope>NUCLEOTIDE SEQUENCE [LARGE SCALE GENOMIC DNA]</scope>
    <source>
        <strain evidence="8 9">DSM 19448</strain>
    </source>
</reference>
<dbReference type="GO" id="GO:0005886">
    <property type="term" value="C:plasma membrane"/>
    <property type="evidence" value="ECO:0007669"/>
    <property type="project" value="UniProtKB-SubCell"/>
</dbReference>
<organism evidence="8 9">
    <name type="scientific">Parabacteroides goldsteinii DSM 19448 = WAL 12034</name>
    <dbReference type="NCBI Taxonomy" id="927665"/>
    <lineage>
        <taxon>Bacteria</taxon>
        <taxon>Pseudomonadati</taxon>
        <taxon>Bacteroidota</taxon>
        <taxon>Bacteroidia</taxon>
        <taxon>Bacteroidales</taxon>
        <taxon>Tannerellaceae</taxon>
        <taxon>Parabacteroides</taxon>
    </lineage>
</organism>
<dbReference type="RefSeq" id="WP_046147302.1">
    <property type="nucleotide sequence ID" value="NZ_KQ033913.1"/>
</dbReference>
<feature type="transmembrane region" description="Helical" evidence="7">
    <location>
        <begin position="208"/>
        <end position="229"/>
    </location>
</feature>
<keyword evidence="5 7" id="KW-1133">Transmembrane helix</keyword>
<feature type="transmembrane region" description="Helical" evidence="7">
    <location>
        <begin position="327"/>
        <end position="349"/>
    </location>
</feature>
<keyword evidence="6 7" id="KW-0472">Membrane</keyword>
<evidence type="ECO:0000313" key="9">
    <source>
        <dbReference type="Proteomes" id="UP000033047"/>
    </source>
</evidence>
<feature type="transmembrane region" description="Helical" evidence="7">
    <location>
        <begin position="45"/>
        <end position="69"/>
    </location>
</feature>
<feature type="transmembrane region" description="Helical" evidence="7">
    <location>
        <begin position="417"/>
        <end position="438"/>
    </location>
</feature>
<feature type="transmembrane region" description="Helical" evidence="7">
    <location>
        <begin position="81"/>
        <end position="104"/>
    </location>
</feature>
<evidence type="ECO:0000256" key="2">
    <source>
        <dbReference type="ARBA" id="ARBA00007430"/>
    </source>
</evidence>
<evidence type="ECO:0000256" key="1">
    <source>
        <dbReference type="ARBA" id="ARBA00004651"/>
    </source>
</evidence>
<feature type="transmembrane region" description="Helical" evidence="7">
    <location>
        <begin position="361"/>
        <end position="381"/>
    </location>
</feature>
<dbReference type="CDD" id="cd13127">
    <property type="entry name" value="MATE_tuaB_like"/>
    <property type="match status" value="1"/>
</dbReference>
<evidence type="ECO:0000256" key="7">
    <source>
        <dbReference type="SAM" id="Phobius"/>
    </source>
</evidence>
<evidence type="ECO:0000256" key="4">
    <source>
        <dbReference type="ARBA" id="ARBA00022692"/>
    </source>
</evidence>
<dbReference type="PANTHER" id="PTHR30250:SF10">
    <property type="entry name" value="LIPOPOLYSACCHARIDE BIOSYNTHESIS PROTEIN WZXC"/>
    <property type="match status" value="1"/>
</dbReference>
<dbReference type="HOGENOM" id="CLU_026911_5_2_10"/>
<evidence type="ECO:0000313" key="8">
    <source>
        <dbReference type="EMBL" id="KKB48935.1"/>
    </source>
</evidence>
<dbReference type="Pfam" id="PF13440">
    <property type="entry name" value="Polysacc_synt_3"/>
    <property type="match status" value="1"/>
</dbReference>
<accession>A0A0F5IUH0</accession>
<evidence type="ECO:0000256" key="6">
    <source>
        <dbReference type="ARBA" id="ARBA00023136"/>
    </source>
</evidence>
<name>A0A0F5IUH0_9BACT</name>
<evidence type="ECO:0000256" key="5">
    <source>
        <dbReference type="ARBA" id="ARBA00022989"/>
    </source>
</evidence>
<gene>
    <name evidence="8" type="ORF">HMPREF1535_04164</name>
</gene>
<comment type="caution">
    <text evidence="8">The sequence shown here is derived from an EMBL/GenBank/DDBJ whole genome shotgun (WGS) entry which is preliminary data.</text>
</comment>
<keyword evidence="4 7" id="KW-0812">Transmembrane</keyword>
<feature type="transmembrane region" description="Helical" evidence="7">
    <location>
        <begin position="147"/>
        <end position="166"/>
    </location>
</feature>
<evidence type="ECO:0000256" key="3">
    <source>
        <dbReference type="ARBA" id="ARBA00022475"/>
    </source>
</evidence>
<dbReference type="InterPro" id="IPR050833">
    <property type="entry name" value="Poly_Biosynth_Transport"/>
</dbReference>
<sequence>MGNDLRREAVRGVLWSAIERFSVQIVQFMIHIILARLLLPSDFGLIGMLAIFLQISQLLIDGGFSNALIQKQDRTEIDFSTVFYFNMFISIALYCVLFWTAPFIANFYHIPELSSVVRVIALNLVISSFFAIPKVKLMIAIDFKSQLKISLVSILVSGVVGVLLAYKGFGVWALVMQSLLNNLFLCILFCVCFRWFPLYVFSGKSFRSLFFFGSKLTLSSLIHTVYYNLYSIVIGRYFSATALGYFRNAEQFASLPSSGINMIISRVSYPVLSRIQDDDEYLARAYRKYIRLSSFLIFPLMFCLAALADPIVNFLLTDKWSEVIPLFRILCLCWMLDHLSVINLNLLFVKGRTDLSLRLELVKKTIATIILFTSIPFGLEGMCWGRVFYYIIASYINTYYTKRLIGLSFLIQLHDIIPYWILSLVMALCVYGISLLFLESYFQIMFGVASCVLIYYMLSYLFTFKTLKEFVLLFK</sequence>
<dbReference type="EMBL" id="AQHV01000021">
    <property type="protein sequence ID" value="KKB48935.1"/>
    <property type="molecule type" value="Genomic_DNA"/>
</dbReference>
<feature type="transmembrane region" description="Helical" evidence="7">
    <location>
        <begin position="21"/>
        <end position="39"/>
    </location>
</feature>
<keyword evidence="3" id="KW-1003">Cell membrane</keyword>